<dbReference type="InterPro" id="IPR036034">
    <property type="entry name" value="PDZ_sf"/>
</dbReference>
<evidence type="ECO:0000256" key="1">
    <source>
        <dbReference type="ARBA" id="ARBA00004533"/>
    </source>
</evidence>
<evidence type="ECO:0000256" key="2">
    <source>
        <dbReference type="ARBA" id="ARBA00022448"/>
    </source>
</evidence>
<dbReference type="AlphaFoldDB" id="A0AAW7XH77"/>
<dbReference type="InterPro" id="IPR024961">
    <property type="entry name" value="T2SS_GspC_N"/>
</dbReference>
<dbReference type="SUPFAM" id="SSF50156">
    <property type="entry name" value="PDZ domain-like"/>
    <property type="match status" value="1"/>
</dbReference>
<gene>
    <name evidence="10" type="ORF">Q4490_08555</name>
</gene>
<keyword evidence="8" id="KW-0472">Membrane</keyword>
<comment type="caution">
    <text evidence="10">The sequence shown here is derived from an EMBL/GenBank/DDBJ whole genome shotgun (WGS) entry which is preliminary data.</text>
</comment>
<organism evidence="10 11">
    <name type="scientific">Neptunomonas phycophila</name>
    <dbReference type="NCBI Taxonomy" id="1572645"/>
    <lineage>
        <taxon>Bacteria</taxon>
        <taxon>Pseudomonadati</taxon>
        <taxon>Pseudomonadota</taxon>
        <taxon>Gammaproteobacteria</taxon>
        <taxon>Oceanospirillales</taxon>
        <taxon>Oceanospirillaceae</taxon>
        <taxon>Neptunomonas</taxon>
    </lineage>
</organism>
<reference evidence="10" key="1">
    <citation type="submission" date="2023-07" db="EMBL/GenBank/DDBJ databases">
        <title>Genome content predicts the carbon catabolic preferences of heterotrophic bacteria.</title>
        <authorList>
            <person name="Gralka M."/>
        </authorList>
    </citation>
    <scope>NUCLEOTIDE SEQUENCE</scope>
    <source>
        <strain evidence="10">I2M16</strain>
    </source>
</reference>
<dbReference type="GO" id="GO:0015031">
    <property type="term" value="P:protein transport"/>
    <property type="evidence" value="ECO:0007669"/>
    <property type="project" value="UniProtKB-KW"/>
</dbReference>
<dbReference type="EMBL" id="JAUOPG010000004">
    <property type="protein sequence ID" value="MDO6453614.1"/>
    <property type="molecule type" value="Genomic_DNA"/>
</dbReference>
<keyword evidence="5" id="KW-0812">Transmembrane</keyword>
<protein>
    <submittedName>
        <fullName evidence="10">Type II secretion system protein N</fullName>
    </submittedName>
</protein>
<evidence type="ECO:0000259" key="9">
    <source>
        <dbReference type="Pfam" id="PF11356"/>
    </source>
</evidence>
<evidence type="ECO:0000256" key="5">
    <source>
        <dbReference type="ARBA" id="ARBA00022692"/>
    </source>
</evidence>
<accession>A0AAW7XH77</accession>
<dbReference type="Proteomes" id="UP001169862">
    <property type="component" value="Unassembled WGS sequence"/>
</dbReference>
<keyword evidence="6" id="KW-0653">Protein transport</keyword>
<dbReference type="Gene3D" id="2.30.30.830">
    <property type="match status" value="1"/>
</dbReference>
<evidence type="ECO:0000256" key="3">
    <source>
        <dbReference type="ARBA" id="ARBA00022475"/>
    </source>
</evidence>
<keyword evidence="2" id="KW-0813">Transport</keyword>
<sequence>MSLKRISLLLFLLIACACAIALSQLTWKIIGLSLPNSVSSTLSVNKTTSDTTSTHQILNEAINSIRQQHLFGQAIAAQIAPQALPPQDDIKQTRLNIQLLGLVHGTNSVAVINYEGKQGAYLVDEIIGKKGGREVSLAAIDTDHVIIYNNGEPEKLLLPKEKAVSQGVESRTSSVASDNTLDKTIDLTSTRFRRLVGNDPKTTLMTNPLSLSKFMMLSPVNAGGSLKGYRISAGPDKRLLATSGINAGDIVTHIDNTPVSSLDITSLYQLLQSASSVSLTLDRDGQAINMDIKL</sequence>
<keyword evidence="4" id="KW-0997">Cell inner membrane</keyword>
<dbReference type="RefSeq" id="WP_303549917.1">
    <property type="nucleotide sequence ID" value="NZ_JAUOPG010000004.1"/>
</dbReference>
<evidence type="ECO:0000256" key="8">
    <source>
        <dbReference type="ARBA" id="ARBA00023136"/>
    </source>
</evidence>
<evidence type="ECO:0000256" key="6">
    <source>
        <dbReference type="ARBA" id="ARBA00022927"/>
    </source>
</evidence>
<evidence type="ECO:0000256" key="4">
    <source>
        <dbReference type="ARBA" id="ARBA00022519"/>
    </source>
</evidence>
<evidence type="ECO:0000313" key="11">
    <source>
        <dbReference type="Proteomes" id="UP001169862"/>
    </source>
</evidence>
<keyword evidence="7" id="KW-1133">Transmembrane helix</keyword>
<dbReference type="Pfam" id="PF11356">
    <property type="entry name" value="T2SSC"/>
    <property type="match status" value="1"/>
</dbReference>
<evidence type="ECO:0000256" key="7">
    <source>
        <dbReference type="ARBA" id="ARBA00022989"/>
    </source>
</evidence>
<dbReference type="GO" id="GO:0005886">
    <property type="term" value="C:plasma membrane"/>
    <property type="evidence" value="ECO:0007669"/>
    <property type="project" value="UniProtKB-SubCell"/>
</dbReference>
<proteinExistence type="predicted"/>
<evidence type="ECO:0000313" key="10">
    <source>
        <dbReference type="EMBL" id="MDO6453614.1"/>
    </source>
</evidence>
<feature type="domain" description="Type II secretion system protein GspC N-terminal" evidence="9">
    <location>
        <begin position="12"/>
        <end position="158"/>
    </location>
</feature>
<dbReference type="Gene3D" id="2.30.42.10">
    <property type="match status" value="1"/>
</dbReference>
<name>A0AAW7XH77_9GAMM</name>
<keyword evidence="3" id="KW-1003">Cell membrane</keyword>
<dbReference type="PROSITE" id="PS51257">
    <property type="entry name" value="PROKAR_LIPOPROTEIN"/>
    <property type="match status" value="1"/>
</dbReference>
<comment type="subcellular location">
    <subcellularLocation>
        <location evidence="1">Cell inner membrane</location>
    </subcellularLocation>
</comment>